<feature type="non-terminal residue" evidence="1">
    <location>
        <position position="18"/>
    </location>
</feature>
<dbReference type="AlphaFoldDB" id="A0A8X6PM87"/>
<reference evidence="1" key="1">
    <citation type="submission" date="2020-08" db="EMBL/GenBank/DDBJ databases">
        <title>Multicomponent nature underlies the extraordinary mechanical properties of spider dragline silk.</title>
        <authorList>
            <person name="Kono N."/>
            <person name="Nakamura H."/>
            <person name="Mori M."/>
            <person name="Yoshida Y."/>
            <person name="Ohtoshi R."/>
            <person name="Malay A.D."/>
            <person name="Moran D.A.P."/>
            <person name="Tomita M."/>
            <person name="Numata K."/>
            <person name="Arakawa K."/>
        </authorList>
    </citation>
    <scope>NUCLEOTIDE SEQUENCE</scope>
</reference>
<proteinExistence type="predicted"/>
<protein>
    <submittedName>
        <fullName evidence="1">Uncharacterized protein</fullName>
    </submittedName>
</protein>
<dbReference type="Proteomes" id="UP000887013">
    <property type="component" value="Unassembled WGS sequence"/>
</dbReference>
<gene>
    <name evidence="1" type="ORF">NPIL_692841</name>
</gene>
<dbReference type="EMBL" id="BMAW01021237">
    <property type="protein sequence ID" value="GFT72018.1"/>
    <property type="molecule type" value="Genomic_DNA"/>
</dbReference>
<name>A0A8X6PM87_NEPPI</name>
<evidence type="ECO:0000313" key="2">
    <source>
        <dbReference type="Proteomes" id="UP000887013"/>
    </source>
</evidence>
<organism evidence="1 2">
    <name type="scientific">Nephila pilipes</name>
    <name type="common">Giant wood spider</name>
    <name type="synonym">Nephila maculata</name>
    <dbReference type="NCBI Taxonomy" id="299642"/>
    <lineage>
        <taxon>Eukaryota</taxon>
        <taxon>Metazoa</taxon>
        <taxon>Ecdysozoa</taxon>
        <taxon>Arthropoda</taxon>
        <taxon>Chelicerata</taxon>
        <taxon>Arachnida</taxon>
        <taxon>Araneae</taxon>
        <taxon>Araneomorphae</taxon>
        <taxon>Entelegynae</taxon>
        <taxon>Araneoidea</taxon>
        <taxon>Nephilidae</taxon>
        <taxon>Nephila</taxon>
    </lineage>
</organism>
<keyword evidence="2" id="KW-1185">Reference proteome</keyword>
<comment type="caution">
    <text evidence="1">The sequence shown here is derived from an EMBL/GenBank/DDBJ whole genome shotgun (WGS) entry which is preliminary data.</text>
</comment>
<sequence length="18" mass="2182">FALHVKVILRLYPQLNKE</sequence>
<evidence type="ECO:0000313" key="1">
    <source>
        <dbReference type="EMBL" id="GFT72018.1"/>
    </source>
</evidence>
<accession>A0A8X6PM87</accession>